<dbReference type="PANTHER" id="PTHR11236">
    <property type="entry name" value="AMINOBENZOATE/ANTHRANILATE SYNTHASE"/>
    <property type="match status" value="1"/>
</dbReference>
<evidence type="ECO:0000313" key="6">
    <source>
        <dbReference type="Proteomes" id="UP000184251"/>
    </source>
</evidence>
<dbReference type="InterPro" id="IPR006805">
    <property type="entry name" value="Anth_synth_I_N"/>
</dbReference>
<dbReference type="GO" id="GO:0000162">
    <property type="term" value="P:L-tryptophan biosynthetic process"/>
    <property type="evidence" value="ECO:0007669"/>
    <property type="project" value="TreeGrafter"/>
</dbReference>
<dbReference type="Gene3D" id="3.60.120.10">
    <property type="entry name" value="Anthranilate synthase"/>
    <property type="match status" value="1"/>
</dbReference>
<reference evidence="5 6" key="1">
    <citation type="submission" date="2016-11" db="EMBL/GenBank/DDBJ databases">
        <authorList>
            <person name="Jaros S."/>
            <person name="Januszkiewicz K."/>
            <person name="Wedrychowicz H."/>
        </authorList>
    </citation>
    <scope>NUCLEOTIDE SEQUENCE [LARGE SCALE GENOMIC DNA]</scope>
    <source>
        <strain evidence="5 6">DSM 14828</strain>
    </source>
</reference>
<dbReference type="GO" id="GO:0009396">
    <property type="term" value="P:folic acid-containing compound biosynthetic process"/>
    <property type="evidence" value="ECO:0007669"/>
    <property type="project" value="InterPro"/>
</dbReference>
<name>A0A1M4TPJ3_9FIRM</name>
<dbReference type="InterPro" id="IPR005802">
    <property type="entry name" value="ADC_synth_comp_1"/>
</dbReference>
<dbReference type="GO" id="GO:0046820">
    <property type="term" value="F:4-amino-4-deoxychorismate synthase activity"/>
    <property type="evidence" value="ECO:0007669"/>
    <property type="project" value="UniProtKB-EC"/>
</dbReference>
<dbReference type="EC" id="2.6.1.85" evidence="1"/>
<evidence type="ECO:0000259" key="4">
    <source>
        <dbReference type="Pfam" id="PF04715"/>
    </source>
</evidence>
<dbReference type="InterPro" id="IPR005801">
    <property type="entry name" value="ADC_synthase"/>
</dbReference>
<evidence type="ECO:0000313" key="5">
    <source>
        <dbReference type="EMBL" id="SHE46439.1"/>
    </source>
</evidence>
<dbReference type="AlphaFoldDB" id="A0A1M4TPJ3"/>
<evidence type="ECO:0000256" key="2">
    <source>
        <dbReference type="ARBA" id="ARBA00022679"/>
    </source>
</evidence>
<dbReference type="RefSeq" id="WP_073269559.1">
    <property type="nucleotide sequence ID" value="NZ_FQTU01000002.1"/>
</dbReference>
<dbReference type="OrthoDB" id="9803598at2"/>
<feature type="domain" description="Anthranilate synthase component I N-terminal" evidence="4">
    <location>
        <begin position="12"/>
        <end position="145"/>
    </location>
</feature>
<evidence type="ECO:0000259" key="3">
    <source>
        <dbReference type="Pfam" id="PF00425"/>
    </source>
</evidence>
<keyword evidence="6" id="KW-1185">Reference proteome</keyword>
<evidence type="ECO:0000256" key="1">
    <source>
        <dbReference type="ARBA" id="ARBA00013139"/>
    </source>
</evidence>
<sequence>MIREIDGIYVDAFALFSCFKDEPYPFLLESGMCHDDLGRYSIIGWDPFLLFKSKEGSVEVKHGGKVEVSEADPFDLLKEYMEKYRQISERTLPFTGGAVGYFSYDLKNLLEKLPRTAAKDVDICDMHFGFYDETVIIDHRDKKTYAATYGITGKKESILDGICKRVKTYFEKSGAVSSDIGFDPQDREETSFTSNFTKEDYLKALDKIHEYIRQGDIYQTNLTQRFTADLKTTPEKLYRVLRKVNPAPFASFIPMDEGVIVSSSPERFMRLTGKNAETRPIKGTLPRGKTAAEDEANKKALSASEKDKAELLMIVDLERNDLGRVAKTGSVEVTELYNIETYPTVFHLVSTVKAELKEQAQAVDLVKATFPGGSITGAPKIRAMEIIDELEPTERNIYTGSIGYLDFNGDMDLNIVIRTILCKGKKAYFQAGGGIVWDSDNELEYEETYHKAAALMKSIEIANKLGD</sequence>
<protein>
    <recommendedName>
        <fullName evidence="1">aminodeoxychorismate synthase</fullName>
        <ecNumber evidence="1">2.6.1.85</ecNumber>
    </recommendedName>
</protein>
<gene>
    <name evidence="5" type="ORF">SAMN02746064_00570</name>
</gene>
<dbReference type="Pfam" id="PF00425">
    <property type="entry name" value="Chorismate_bind"/>
    <property type="match status" value="1"/>
</dbReference>
<dbReference type="InterPro" id="IPR015890">
    <property type="entry name" value="Chorismate_C"/>
</dbReference>
<dbReference type="PRINTS" id="PR00095">
    <property type="entry name" value="ANTSNTHASEI"/>
</dbReference>
<proteinExistence type="predicted"/>
<dbReference type="NCBIfam" id="TIGR00553">
    <property type="entry name" value="pabB"/>
    <property type="match status" value="1"/>
</dbReference>
<accession>A0A1M4TPJ3</accession>
<feature type="domain" description="Chorismate-utilising enzyme C-terminal" evidence="3">
    <location>
        <begin position="198"/>
        <end position="451"/>
    </location>
</feature>
<dbReference type="Proteomes" id="UP000184251">
    <property type="component" value="Unassembled WGS sequence"/>
</dbReference>
<keyword evidence="2" id="KW-0808">Transferase</keyword>
<dbReference type="EMBL" id="FQTU01000002">
    <property type="protein sequence ID" value="SHE46439.1"/>
    <property type="molecule type" value="Genomic_DNA"/>
</dbReference>
<dbReference type="STRING" id="1120975.SAMN02746064_00570"/>
<organism evidence="5 6">
    <name type="scientific">Alkalibacter saccharofermentans DSM 14828</name>
    <dbReference type="NCBI Taxonomy" id="1120975"/>
    <lineage>
        <taxon>Bacteria</taxon>
        <taxon>Bacillati</taxon>
        <taxon>Bacillota</taxon>
        <taxon>Clostridia</taxon>
        <taxon>Eubacteriales</taxon>
        <taxon>Eubacteriaceae</taxon>
        <taxon>Alkalibacter</taxon>
    </lineage>
</organism>
<dbReference type="PANTHER" id="PTHR11236:SF9">
    <property type="entry name" value="ANTHRANILATE SYNTHASE COMPONENT 1"/>
    <property type="match status" value="1"/>
</dbReference>
<dbReference type="InterPro" id="IPR019999">
    <property type="entry name" value="Anth_synth_I-like"/>
</dbReference>
<dbReference type="SUPFAM" id="SSF56322">
    <property type="entry name" value="ADC synthase"/>
    <property type="match status" value="1"/>
</dbReference>
<dbReference type="Pfam" id="PF04715">
    <property type="entry name" value="Anth_synt_I_N"/>
    <property type="match status" value="1"/>
</dbReference>